<evidence type="ECO:0000313" key="1">
    <source>
        <dbReference type="EMBL" id="GAF69880.1"/>
    </source>
</evidence>
<comment type="caution">
    <text evidence="1">The sequence shown here is derived from an EMBL/GenBank/DDBJ whole genome shotgun (WGS) entry which is preliminary data.</text>
</comment>
<reference evidence="1" key="1">
    <citation type="journal article" date="2014" name="Front. Microbiol.">
        <title>High frequency of phylogenetically diverse reductive dehalogenase-homologous genes in deep subseafloor sedimentary metagenomes.</title>
        <authorList>
            <person name="Kawai M."/>
            <person name="Futagami T."/>
            <person name="Toyoda A."/>
            <person name="Takaki Y."/>
            <person name="Nishi S."/>
            <person name="Hori S."/>
            <person name="Arai W."/>
            <person name="Tsubouchi T."/>
            <person name="Morono Y."/>
            <person name="Uchiyama I."/>
            <person name="Ito T."/>
            <person name="Fujiyama A."/>
            <person name="Inagaki F."/>
            <person name="Takami H."/>
        </authorList>
    </citation>
    <scope>NUCLEOTIDE SEQUENCE</scope>
    <source>
        <strain evidence="1">Expedition CK06-06</strain>
    </source>
</reference>
<sequence>MDRESLEKYRNVCKGSKIVSIPSEDLNQIILMAEGFIALREDVVDKEIEKEKRLKEFPKNKNLIKGKSY</sequence>
<gene>
    <name evidence="1" type="ORF">S01H1_02629</name>
</gene>
<protein>
    <submittedName>
        <fullName evidence="1">Uncharacterized protein</fullName>
    </submittedName>
</protein>
<accession>X0T1D6</accession>
<proteinExistence type="predicted"/>
<dbReference type="AlphaFoldDB" id="X0T1D6"/>
<organism evidence="1">
    <name type="scientific">marine sediment metagenome</name>
    <dbReference type="NCBI Taxonomy" id="412755"/>
    <lineage>
        <taxon>unclassified sequences</taxon>
        <taxon>metagenomes</taxon>
        <taxon>ecological metagenomes</taxon>
    </lineage>
</organism>
<name>X0T1D6_9ZZZZ</name>
<dbReference type="EMBL" id="BARS01001298">
    <property type="protein sequence ID" value="GAF69880.1"/>
    <property type="molecule type" value="Genomic_DNA"/>
</dbReference>